<evidence type="ECO:0000256" key="3">
    <source>
        <dbReference type="ARBA" id="ARBA00022630"/>
    </source>
</evidence>
<dbReference type="InterPro" id="IPR046373">
    <property type="entry name" value="Acyl-CoA_Oxase/DH_mid-dom_sf"/>
</dbReference>
<keyword evidence="3 8" id="KW-0285">Flavoprotein</keyword>
<dbReference type="InterPro" id="IPR036250">
    <property type="entry name" value="AcylCo_DH-like_C"/>
</dbReference>
<protein>
    <recommendedName>
        <fullName evidence="7">Cyclohexane-1-carbonyl-CoA dehydrogenase</fullName>
        <ecNumber evidence="6">1.3.8.11</ecNumber>
    </recommendedName>
</protein>
<evidence type="ECO:0000256" key="4">
    <source>
        <dbReference type="ARBA" id="ARBA00022827"/>
    </source>
</evidence>
<dbReference type="GO" id="GO:0050660">
    <property type="term" value="F:flavin adenine dinucleotide binding"/>
    <property type="evidence" value="ECO:0007669"/>
    <property type="project" value="InterPro"/>
</dbReference>
<evidence type="ECO:0000256" key="1">
    <source>
        <dbReference type="ARBA" id="ARBA00001974"/>
    </source>
</evidence>
<dbReference type="SUPFAM" id="SSF56645">
    <property type="entry name" value="Acyl-CoA dehydrogenase NM domain-like"/>
    <property type="match status" value="1"/>
</dbReference>
<comment type="cofactor">
    <cofactor evidence="1 8">
        <name>FAD</name>
        <dbReference type="ChEBI" id="CHEBI:57692"/>
    </cofactor>
</comment>
<evidence type="ECO:0000256" key="6">
    <source>
        <dbReference type="ARBA" id="ARBA00066361"/>
    </source>
</evidence>
<dbReference type="STRING" id="23.BEL05_16975"/>
<dbReference type="InterPro" id="IPR013786">
    <property type="entry name" value="AcylCoA_DH/ox_N"/>
</dbReference>
<feature type="domain" description="Acyl-CoA oxidase/dehydrogenase middle" evidence="10">
    <location>
        <begin position="122"/>
        <end position="215"/>
    </location>
</feature>
<dbReference type="GO" id="GO:0003995">
    <property type="term" value="F:acyl-CoA dehydrogenase activity"/>
    <property type="evidence" value="ECO:0007669"/>
    <property type="project" value="InterPro"/>
</dbReference>
<feature type="domain" description="Acyl-CoA dehydrogenase/oxidase C-terminal" evidence="9">
    <location>
        <begin position="227"/>
        <end position="377"/>
    </location>
</feature>
<dbReference type="PROSITE" id="PS00072">
    <property type="entry name" value="ACYL_COA_DH_1"/>
    <property type="match status" value="1"/>
</dbReference>
<gene>
    <name evidence="12" type="ORF">BEL05_16975</name>
</gene>
<dbReference type="AlphaFoldDB" id="A0A1E5IZH8"/>
<evidence type="ECO:0000259" key="10">
    <source>
        <dbReference type="Pfam" id="PF02770"/>
    </source>
</evidence>
<dbReference type="InterPro" id="IPR037069">
    <property type="entry name" value="AcylCoA_DH/ox_N_sf"/>
</dbReference>
<evidence type="ECO:0000256" key="8">
    <source>
        <dbReference type="RuleBase" id="RU362125"/>
    </source>
</evidence>
<feature type="domain" description="Acyl-CoA dehydrogenase/oxidase N-terminal" evidence="11">
    <location>
        <begin position="6"/>
        <end position="117"/>
    </location>
</feature>
<dbReference type="Gene3D" id="1.10.540.10">
    <property type="entry name" value="Acyl-CoA dehydrogenase/oxidase, N-terminal domain"/>
    <property type="match status" value="1"/>
</dbReference>
<sequence length="385" mass="41996">MDFNLNEDQRQFAELATQFSQEELAPYAAKWDEEHHFPKDVIQKAGELGFCSLYSPESEGGMGLSRLDASIIFEQLAMGCTATTAMLTIHNMATWMITSFGSQTLRDEWSPSLTTGEKLASYCLTEAGAGSDAASLKTKAVRDGDEYVISGAKMFISGAGSTEMLVVMCRTGEEGPKGISAIAVPADAAGITYGKAEDKMGWNAQPTREITFDNVRVPITHLLGEEGQGFTFAMKGLDGGRINIATCSVGTAQAALERATQYMNERKQFGKPIAAFQALQFKLADMATELVAARQMVRLAAFKLDSGDPEATAYCAMAKRFATDIGFAVCDGALQLHGGYGYIREYPLERHFRDVRVHQILEGTNEIMRLIIARRLLDENASQIL</sequence>
<name>A0A1E5IZH8_SHECO</name>
<dbReference type="Pfam" id="PF02771">
    <property type="entry name" value="Acyl-CoA_dh_N"/>
    <property type="match status" value="1"/>
</dbReference>
<dbReference type="Gene3D" id="2.40.110.10">
    <property type="entry name" value="Butyryl-CoA Dehydrogenase, subunit A, domain 2"/>
    <property type="match status" value="1"/>
</dbReference>
<comment type="similarity">
    <text evidence="2 8">Belongs to the acyl-CoA dehydrogenase family.</text>
</comment>
<dbReference type="PANTHER" id="PTHR43831">
    <property type="entry name" value="ISOBUTYRYL-COA DEHYDROGENASE"/>
    <property type="match status" value="1"/>
</dbReference>
<evidence type="ECO:0000313" key="13">
    <source>
        <dbReference type="Proteomes" id="UP000095230"/>
    </source>
</evidence>
<evidence type="ECO:0000259" key="9">
    <source>
        <dbReference type="Pfam" id="PF00441"/>
    </source>
</evidence>
<evidence type="ECO:0000256" key="2">
    <source>
        <dbReference type="ARBA" id="ARBA00009347"/>
    </source>
</evidence>
<comment type="caution">
    <text evidence="12">The sequence shown here is derived from an EMBL/GenBank/DDBJ whole genome shotgun (WGS) entry which is preliminary data.</text>
</comment>
<dbReference type="Pfam" id="PF00441">
    <property type="entry name" value="Acyl-CoA_dh_1"/>
    <property type="match status" value="1"/>
</dbReference>
<evidence type="ECO:0000256" key="7">
    <source>
        <dbReference type="ARBA" id="ARBA00067292"/>
    </source>
</evidence>
<dbReference type="InterPro" id="IPR052547">
    <property type="entry name" value="Mito_Isobutyryl-CoADH"/>
</dbReference>
<dbReference type="InterPro" id="IPR009075">
    <property type="entry name" value="AcylCo_DH/oxidase_C"/>
</dbReference>
<dbReference type="InterPro" id="IPR006091">
    <property type="entry name" value="Acyl-CoA_Oxase/DH_mid-dom"/>
</dbReference>
<dbReference type="FunFam" id="1.20.140.10:FF:000001">
    <property type="entry name" value="Acyl-CoA dehydrogenase"/>
    <property type="match status" value="1"/>
</dbReference>
<dbReference type="Proteomes" id="UP000095230">
    <property type="component" value="Unassembled WGS sequence"/>
</dbReference>
<dbReference type="Gene3D" id="1.20.140.10">
    <property type="entry name" value="Butyryl-CoA Dehydrogenase, subunit A, domain 3"/>
    <property type="match status" value="1"/>
</dbReference>
<dbReference type="InterPro" id="IPR006089">
    <property type="entry name" value="Acyl-CoA_DH_CS"/>
</dbReference>
<proteinExistence type="inferred from homology"/>
<dbReference type="FunFam" id="2.40.110.10:FF:000009">
    <property type="entry name" value="Acyl-CoA dehydrogenase"/>
    <property type="match status" value="1"/>
</dbReference>
<dbReference type="EC" id="1.3.8.11" evidence="6"/>
<dbReference type="EMBL" id="MCBT01000001">
    <property type="protein sequence ID" value="OEG75907.1"/>
    <property type="molecule type" value="Genomic_DNA"/>
</dbReference>
<evidence type="ECO:0000259" key="11">
    <source>
        <dbReference type="Pfam" id="PF02771"/>
    </source>
</evidence>
<keyword evidence="4 8" id="KW-0274">FAD</keyword>
<dbReference type="Pfam" id="PF02770">
    <property type="entry name" value="Acyl-CoA_dh_M"/>
    <property type="match status" value="1"/>
</dbReference>
<dbReference type="InterPro" id="IPR009100">
    <property type="entry name" value="AcylCoA_DH/oxidase_NM_dom_sf"/>
</dbReference>
<dbReference type="SUPFAM" id="SSF47203">
    <property type="entry name" value="Acyl-CoA dehydrogenase C-terminal domain-like"/>
    <property type="match status" value="1"/>
</dbReference>
<reference evidence="12 13" key="1">
    <citation type="submission" date="2016-07" db="EMBL/GenBank/DDBJ databases">
        <title>Whole-genome of two Shewanella species isolated from a digestive organ of sea cucumber Apostichopus japonicus Selenka 1867.</title>
        <authorList>
            <person name="Hong H.-H."/>
            <person name="Choi H."/>
            <person name="Cheon S."/>
            <person name="Oh J.-S."/>
            <person name="Lee H.-G."/>
            <person name="Park C."/>
        </authorList>
    </citation>
    <scope>NUCLEOTIDE SEQUENCE [LARGE SCALE GENOMIC DNA]</scope>
    <source>
        <strain evidence="12 13">CSB03KR</strain>
    </source>
</reference>
<evidence type="ECO:0000256" key="5">
    <source>
        <dbReference type="ARBA" id="ARBA00023002"/>
    </source>
</evidence>
<keyword evidence="5 8" id="KW-0560">Oxidoreductase</keyword>
<evidence type="ECO:0000313" key="12">
    <source>
        <dbReference type="EMBL" id="OEG75907.1"/>
    </source>
</evidence>
<organism evidence="12 13">
    <name type="scientific">Shewanella colwelliana</name>
    <name type="common">Alteromonas colwelliana</name>
    <dbReference type="NCBI Taxonomy" id="23"/>
    <lineage>
        <taxon>Bacteria</taxon>
        <taxon>Pseudomonadati</taxon>
        <taxon>Pseudomonadota</taxon>
        <taxon>Gammaproteobacteria</taxon>
        <taxon>Alteromonadales</taxon>
        <taxon>Shewanellaceae</taxon>
        <taxon>Shewanella</taxon>
    </lineage>
</organism>
<dbReference type="OrthoDB" id="9769473at2"/>
<dbReference type="PROSITE" id="PS00073">
    <property type="entry name" value="ACYL_COA_DH_2"/>
    <property type="match status" value="1"/>
</dbReference>
<dbReference type="PIRSF" id="PIRSF016578">
    <property type="entry name" value="HsaA"/>
    <property type="match status" value="1"/>
</dbReference>
<accession>A0A1E5IZH8</accession>
<dbReference type="PANTHER" id="PTHR43831:SF1">
    <property type="entry name" value="ISOBUTYRYL-COA DEHYDROGENASE, MITOCHONDRIAL"/>
    <property type="match status" value="1"/>
</dbReference>
<dbReference type="RefSeq" id="WP_028764899.1">
    <property type="nucleotide sequence ID" value="NZ_JAWWDQ010000014.1"/>
</dbReference>